<dbReference type="AlphaFoldDB" id="A0A1Q3AVK4"/>
<evidence type="ECO:0000313" key="3">
    <source>
        <dbReference type="Proteomes" id="UP000187406"/>
    </source>
</evidence>
<dbReference type="OrthoDB" id="5554229at2759"/>
<evidence type="ECO:0000259" key="1">
    <source>
        <dbReference type="PROSITE" id="PS50013"/>
    </source>
</evidence>
<sequence>RRNLKLSPRFYRAFEIIQKVGNATYKLNLPVEVRIHPVFHVSCLKKKIGSIVQVQPELSHMQEEEDSILSKPQVVLDRRTRRRREEILIHWQGLSPSYATWEDLKEMKGRF</sequence>
<proteinExistence type="predicted"/>
<accession>A0A1Q3AVK4</accession>
<dbReference type="InParanoid" id="A0A1Q3AVK4"/>
<dbReference type="SUPFAM" id="SSF54160">
    <property type="entry name" value="Chromo domain-like"/>
    <property type="match status" value="1"/>
</dbReference>
<evidence type="ECO:0000313" key="2">
    <source>
        <dbReference type="EMBL" id="GAV59674.1"/>
    </source>
</evidence>
<reference evidence="3" key="1">
    <citation type="submission" date="2016-04" db="EMBL/GenBank/DDBJ databases">
        <title>Cephalotus genome sequencing.</title>
        <authorList>
            <person name="Fukushima K."/>
            <person name="Hasebe M."/>
            <person name="Fang X."/>
        </authorList>
    </citation>
    <scope>NUCLEOTIDE SEQUENCE [LARGE SCALE GENOMIC DNA]</scope>
    <source>
        <strain evidence="3">cv. St1</strain>
    </source>
</reference>
<feature type="non-terminal residue" evidence="2">
    <location>
        <position position="1"/>
    </location>
</feature>
<dbReference type="Pfam" id="PF00385">
    <property type="entry name" value="Chromo"/>
    <property type="match status" value="1"/>
</dbReference>
<dbReference type="InterPro" id="IPR016197">
    <property type="entry name" value="Chromo-like_dom_sf"/>
</dbReference>
<organism evidence="2 3">
    <name type="scientific">Cephalotus follicularis</name>
    <name type="common">Albany pitcher plant</name>
    <dbReference type="NCBI Taxonomy" id="3775"/>
    <lineage>
        <taxon>Eukaryota</taxon>
        <taxon>Viridiplantae</taxon>
        <taxon>Streptophyta</taxon>
        <taxon>Embryophyta</taxon>
        <taxon>Tracheophyta</taxon>
        <taxon>Spermatophyta</taxon>
        <taxon>Magnoliopsida</taxon>
        <taxon>eudicotyledons</taxon>
        <taxon>Gunneridae</taxon>
        <taxon>Pentapetalae</taxon>
        <taxon>rosids</taxon>
        <taxon>fabids</taxon>
        <taxon>Oxalidales</taxon>
        <taxon>Cephalotaceae</taxon>
        <taxon>Cephalotus</taxon>
    </lineage>
</organism>
<dbReference type="STRING" id="3775.A0A1Q3AVK4"/>
<dbReference type="InterPro" id="IPR000953">
    <property type="entry name" value="Chromo/chromo_shadow_dom"/>
</dbReference>
<name>A0A1Q3AVK4_CEPFO</name>
<gene>
    <name evidence="2" type="ORF">CFOL_v3_03205</name>
</gene>
<keyword evidence="3" id="KW-1185">Reference proteome</keyword>
<dbReference type="Proteomes" id="UP000187406">
    <property type="component" value="Unassembled WGS sequence"/>
</dbReference>
<dbReference type="PANTHER" id="PTHR46148:SF54">
    <property type="entry name" value="RETROTRANSPOSON-LIKE PROTEIN"/>
    <property type="match status" value="1"/>
</dbReference>
<dbReference type="Pfam" id="PF24626">
    <property type="entry name" value="SH3_Tf2-1"/>
    <property type="match status" value="1"/>
</dbReference>
<dbReference type="Gene3D" id="2.40.50.40">
    <property type="match status" value="1"/>
</dbReference>
<comment type="caution">
    <text evidence="2">The sequence shown here is derived from an EMBL/GenBank/DDBJ whole genome shotgun (WGS) entry which is preliminary data.</text>
</comment>
<dbReference type="PROSITE" id="PS50013">
    <property type="entry name" value="CHROMO_2"/>
    <property type="match status" value="1"/>
</dbReference>
<feature type="non-terminal residue" evidence="2">
    <location>
        <position position="111"/>
    </location>
</feature>
<dbReference type="PANTHER" id="PTHR46148">
    <property type="entry name" value="CHROMO DOMAIN-CONTAINING PROTEIN"/>
    <property type="match status" value="1"/>
</dbReference>
<dbReference type="EMBL" id="BDDD01000121">
    <property type="protein sequence ID" value="GAV59674.1"/>
    <property type="molecule type" value="Genomic_DNA"/>
</dbReference>
<dbReference type="InterPro" id="IPR056924">
    <property type="entry name" value="SH3_Tf2-1"/>
</dbReference>
<dbReference type="InterPro" id="IPR023780">
    <property type="entry name" value="Chromo_domain"/>
</dbReference>
<feature type="domain" description="Chromo" evidence="1">
    <location>
        <begin position="69"/>
        <end position="111"/>
    </location>
</feature>
<protein>
    <submittedName>
        <fullName evidence="2">Chromo domain-containing protein</fullName>
    </submittedName>
</protein>